<dbReference type="InterPro" id="IPR033690">
    <property type="entry name" value="Adenylat_kinase_CS"/>
</dbReference>
<dbReference type="PRINTS" id="PR00094">
    <property type="entry name" value="ADENYLTKNASE"/>
</dbReference>
<gene>
    <name evidence="5" type="ORF">METZ01_LOCUS48320</name>
</gene>
<dbReference type="NCBIfam" id="NF001380">
    <property type="entry name" value="PRK00279.1-2"/>
    <property type="match status" value="1"/>
</dbReference>
<keyword evidence="3" id="KW-0418">Kinase</keyword>
<proteinExistence type="inferred from homology"/>
<feature type="domain" description="Adenylate kinase active site lid" evidence="4">
    <location>
        <begin position="127"/>
        <end position="162"/>
    </location>
</feature>
<dbReference type="Gene3D" id="3.40.50.300">
    <property type="entry name" value="P-loop containing nucleotide triphosphate hydrolases"/>
    <property type="match status" value="1"/>
</dbReference>
<dbReference type="CDD" id="cd01428">
    <property type="entry name" value="ADK"/>
    <property type="match status" value="1"/>
</dbReference>
<evidence type="ECO:0000259" key="4">
    <source>
        <dbReference type="Pfam" id="PF05191"/>
    </source>
</evidence>
<evidence type="ECO:0000313" key="5">
    <source>
        <dbReference type="EMBL" id="SUZ95466.1"/>
    </source>
</evidence>
<dbReference type="Pfam" id="PF00406">
    <property type="entry name" value="ADK"/>
    <property type="match status" value="1"/>
</dbReference>
<evidence type="ECO:0000256" key="1">
    <source>
        <dbReference type="ARBA" id="ARBA00022679"/>
    </source>
</evidence>
<organism evidence="5">
    <name type="scientific">marine metagenome</name>
    <dbReference type="NCBI Taxonomy" id="408172"/>
    <lineage>
        <taxon>unclassified sequences</taxon>
        <taxon>metagenomes</taxon>
        <taxon>ecological metagenomes</taxon>
    </lineage>
</organism>
<dbReference type="EMBL" id="UINC01002327">
    <property type="protein sequence ID" value="SUZ95466.1"/>
    <property type="molecule type" value="Genomic_DNA"/>
</dbReference>
<dbReference type="NCBIfam" id="TIGR01351">
    <property type="entry name" value="adk"/>
    <property type="match status" value="1"/>
</dbReference>
<dbReference type="InterPro" id="IPR006259">
    <property type="entry name" value="Adenyl_kin_sub"/>
</dbReference>
<dbReference type="PROSITE" id="PS00113">
    <property type="entry name" value="ADENYLATE_KINASE"/>
    <property type="match status" value="1"/>
</dbReference>
<accession>A0A381RUD2</accession>
<evidence type="ECO:0000256" key="3">
    <source>
        <dbReference type="ARBA" id="ARBA00022777"/>
    </source>
</evidence>
<dbReference type="NCBIfam" id="NF001381">
    <property type="entry name" value="PRK00279.1-3"/>
    <property type="match status" value="1"/>
</dbReference>
<dbReference type="GO" id="GO:0005524">
    <property type="term" value="F:ATP binding"/>
    <property type="evidence" value="ECO:0007669"/>
    <property type="project" value="InterPro"/>
</dbReference>
<protein>
    <recommendedName>
        <fullName evidence="4">Adenylate kinase active site lid domain-containing protein</fullName>
    </recommendedName>
</protein>
<dbReference type="PANTHER" id="PTHR23359">
    <property type="entry name" value="NUCLEOTIDE KINASE"/>
    <property type="match status" value="1"/>
</dbReference>
<dbReference type="GO" id="GO:0004017">
    <property type="term" value="F:AMP kinase activity"/>
    <property type="evidence" value="ECO:0007669"/>
    <property type="project" value="InterPro"/>
</dbReference>
<dbReference type="Pfam" id="PF05191">
    <property type="entry name" value="ADK_lid"/>
    <property type="match status" value="1"/>
</dbReference>
<dbReference type="SUPFAM" id="SSF52540">
    <property type="entry name" value="P-loop containing nucleoside triphosphate hydrolases"/>
    <property type="match status" value="1"/>
</dbReference>
<dbReference type="InterPro" id="IPR007862">
    <property type="entry name" value="Adenylate_kinase_lid-dom"/>
</dbReference>
<dbReference type="InterPro" id="IPR000850">
    <property type="entry name" value="Adenylat/UMP-CMP_kin"/>
</dbReference>
<dbReference type="InterPro" id="IPR027417">
    <property type="entry name" value="P-loop_NTPase"/>
</dbReference>
<keyword evidence="2" id="KW-0547">Nucleotide-binding</keyword>
<evidence type="ECO:0000256" key="2">
    <source>
        <dbReference type="ARBA" id="ARBA00022741"/>
    </source>
</evidence>
<dbReference type="FunFam" id="3.40.50.300:FF:000106">
    <property type="entry name" value="Adenylate kinase mitochondrial"/>
    <property type="match status" value="1"/>
</dbReference>
<dbReference type="HAMAP" id="MF_00235">
    <property type="entry name" value="Adenylate_kinase_Adk"/>
    <property type="match status" value="1"/>
</dbReference>
<dbReference type="NCBIfam" id="NF011100">
    <property type="entry name" value="PRK14527.1"/>
    <property type="match status" value="1"/>
</dbReference>
<reference evidence="5" key="1">
    <citation type="submission" date="2018-05" db="EMBL/GenBank/DDBJ databases">
        <authorList>
            <person name="Lanie J.A."/>
            <person name="Ng W.-L."/>
            <person name="Kazmierczak K.M."/>
            <person name="Andrzejewski T.M."/>
            <person name="Davidsen T.M."/>
            <person name="Wayne K.J."/>
            <person name="Tettelin H."/>
            <person name="Glass J.I."/>
            <person name="Rusch D."/>
            <person name="Podicherti R."/>
            <person name="Tsui H.-C.T."/>
            <person name="Winkler M.E."/>
        </authorList>
    </citation>
    <scope>NUCLEOTIDE SEQUENCE</scope>
</reference>
<dbReference type="AlphaFoldDB" id="A0A381RUD2"/>
<sequence>MRLIFLGPPGIGKGTQAKLLAERHSLAHLSTGDMFRSVISRNIDLGTFAKSFIDKGKLVPDDVVLGMVNERLREDDTASGYIFDGFPRTVPQVEGFKKLLKELGQFIDHVIALEGNDTVLVERLSSRRTCSDCGKIINLIFSPPKVSGQCDDCGGELFQRNDDKPEVIQKRLDIYEEQTEPLVNYYESKTLIRRVDGVGSVHEVAERIDKYLINNILEE</sequence>
<keyword evidence="1" id="KW-0808">Transferase</keyword>
<name>A0A381RUD2_9ZZZZ</name>